<gene>
    <name evidence="1" type="primary">Hypp8725</name>
    <name evidence="1" type="ORF">BLAG_LOCUS10865</name>
</gene>
<evidence type="ECO:0000313" key="1">
    <source>
        <dbReference type="EMBL" id="CAH1249932.1"/>
    </source>
</evidence>
<evidence type="ECO:0000313" key="2">
    <source>
        <dbReference type="Proteomes" id="UP000838412"/>
    </source>
</evidence>
<name>A0A8J9Z8T7_BRALA</name>
<reference evidence="1" key="1">
    <citation type="submission" date="2022-01" db="EMBL/GenBank/DDBJ databases">
        <authorList>
            <person name="Braso-Vives M."/>
        </authorList>
    </citation>
    <scope>NUCLEOTIDE SEQUENCE</scope>
</reference>
<dbReference type="Proteomes" id="UP000838412">
    <property type="component" value="Chromosome 18"/>
</dbReference>
<proteinExistence type="predicted"/>
<dbReference type="AlphaFoldDB" id="A0A8J9Z8T7"/>
<organism evidence="1 2">
    <name type="scientific">Branchiostoma lanceolatum</name>
    <name type="common">Common lancelet</name>
    <name type="synonym">Amphioxus lanceolatum</name>
    <dbReference type="NCBI Taxonomy" id="7740"/>
    <lineage>
        <taxon>Eukaryota</taxon>
        <taxon>Metazoa</taxon>
        <taxon>Chordata</taxon>
        <taxon>Cephalochordata</taxon>
        <taxon>Leptocardii</taxon>
        <taxon>Amphioxiformes</taxon>
        <taxon>Branchiostomatidae</taxon>
        <taxon>Branchiostoma</taxon>
    </lineage>
</organism>
<keyword evidence="2" id="KW-1185">Reference proteome</keyword>
<accession>A0A8J9Z8T7</accession>
<dbReference type="EMBL" id="OV696703">
    <property type="protein sequence ID" value="CAH1249932.1"/>
    <property type="molecule type" value="Genomic_DNA"/>
</dbReference>
<protein>
    <submittedName>
        <fullName evidence="1">Hypp8725 protein</fullName>
    </submittedName>
</protein>
<dbReference type="OrthoDB" id="10063076at2759"/>
<sequence length="227" mass="25271">MEREMRKSLDRAAGKVMLLDEIFQLGTGGNDAKKSLEAQLAEILLLRIKQSYVRCRGCDIESLKEAIWVLPKDHLAANNARVANQIISNIKIDRPTFAAGFRPSLRTGLAVTPKRKGERLRGAHEQGAGEERIEIKPVVNTVPNTHASDIQFFVPASCTGEQQPLDCDGGVNDVLKKKLKQRTVQYHADKFVAELREGRNLASIKIELTQSKLKPLHAKWLLGPMDS</sequence>